<dbReference type="RefSeq" id="WP_209341307.1">
    <property type="nucleotide sequence ID" value="NZ_JAGIQL010000073.1"/>
</dbReference>
<organism evidence="1 2">
    <name type="scientific">Streptomyces montanisoli</name>
    <dbReference type="NCBI Taxonomy" id="2798581"/>
    <lineage>
        <taxon>Bacteria</taxon>
        <taxon>Bacillati</taxon>
        <taxon>Actinomycetota</taxon>
        <taxon>Actinomycetes</taxon>
        <taxon>Kitasatosporales</taxon>
        <taxon>Streptomycetaceae</taxon>
        <taxon>Streptomyces</taxon>
    </lineage>
</organism>
<dbReference type="NCBIfam" id="TIGR01509">
    <property type="entry name" value="HAD-SF-IA-v3"/>
    <property type="match status" value="1"/>
</dbReference>
<dbReference type="SFLD" id="SFLDG01135">
    <property type="entry name" value="C1.5.6:_HAD__Beta-PGM__Phospha"/>
    <property type="match status" value="1"/>
</dbReference>
<dbReference type="EMBL" id="JAGIQL010000073">
    <property type="protein sequence ID" value="MBP0459466.1"/>
    <property type="molecule type" value="Genomic_DNA"/>
</dbReference>
<proteinExistence type="predicted"/>
<dbReference type="InterPro" id="IPR036412">
    <property type="entry name" value="HAD-like_sf"/>
</dbReference>
<protein>
    <submittedName>
        <fullName evidence="1">HAD family phosphatase</fullName>
    </submittedName>
</protein>
<reference evidence="1" key="1">
    <citation type="submission" date="2021-03" db="EMBL/GenBank/DDBJ databases">
        <title>Whole genome sequence of Streptomyces bomunensis MMS17-BM035.</title>
        <authorList>
            <person name="Lee J.H."/>
        </authorList>
    </citation>
    <scope>NUCLEOTIDE SEQUENCE</scope>
    <source>
        <strain evidence="1">MMS17-BM035</strain>
    </source>
</reference>
<dbReference type="SFLD" id="SFLDS00003">
    <property type="entry name" value="Haloacid_Dehalogenase"/>
    <property type="match status" value="1"/>
</dbReference>
<dbReference type="PANTHER" id="PTHR18901">
    <property type="entry name" value="2-DEOXYGLUCOSE-6-PHOSPHATE PHOSPHATASE 2"/>
    <property type="match status" value="1"/>
</dbReference>
<comment type="caution">
    <text evidence="1">The sequence shown here is derived from an EMBL/GenBank/DDBJ whole genome shotgun (WGS) entry which is preliminary data.</text>
</comment>
<dbReference type="Gene3D" id="1.10.150.240">
    <property type="entry name" value="Putative phosphatase, domain 2"/>
    <property type="match status" value="1"/>
</dbReference>
<dbReference type="PRINTS" id="PR00413">
    <property type="entry name" value="HADHALOGNASE"/>
</dbReference>
<dbReference type="PANTHER" id="PTHR18901:SF38">
    <property type="entry name" value="PSEUDOURIDINE-5'-PHOSPHATASE"/>
    <property type="match status" value="1"/>
</dbReference>
<keyword evidence="2" id="KW-1185">Reference proteome</keyword>
<dbReference type="AlphaFoldDB" id="A0A940MHS7"/>
<accession>A0A940MHS7</accession>
<dbReference type="Proteomes" id="UP000670475">
    <property type="component" value="Unassembled WGS sequence"/>
</dbReference>
<evidence type="ECO:0000313" key="2">
    <source>
        <dbReference type="Proteomes" id="UP000670475"/>
    </source>
</evidence>
<name>A0A940MHS7_9ACTN</name>
<evidence type="ECO:0000313" key="1">
    <source>
        <dbReference type="EMBL" id="MBP0459466.1"/>
    </source>
</evidence>
<dbReference type="SFLD" id="SFLDG01129">
    <property type="entry name" value="C1.5:_HAD__Beta-PGM__Phosphata"/>
    <property type="match status" value="1"/>
</dbReference>
<dbReference type="InterPro" id="IPR023214">
    <property type="entry name" value="HAD_sf"/>
</dbReference>
<dbReference type="InterPro" id="IPR006439">
    <property type="entry name" value="HAD-SF_hydro_IA"/>
</dbReference>
<gene>
    <name evidence="1" type="ORF">JFN87_18425</name>
</gene>
<dbReference type="SUPFAM" id="SSF56784">
    <property type="entry name" value="HAD-like"/>
    <property type="match status" value="1"/>
</dbReference>
<sequence length="229" mass="23519">MTPAHTAAVLFDLDGTLVDTEPLYFEATRMLLARHGVAGFTWEEHAVFIGVGTRETLEVLSARFGLDAPVDALLAEENALYLDLLRTSTEVFPEMRALVKSLGAAGIPMAVASGSSRAAIDAALAHGGLAGLFAASASAEEVAAGKPEPDVFLEAARRLGAAPRECVVVEDSAPGVAAAHAAGMRCVAVPSVPAAPGARQDAAFEAAELLFPGGQTEFTAAAAYAWLMG</sequence>
<dbReference type="Gene3D" id="3.40.50.1000">
    <property type="entry name" value="HAD superfamily/HAD-like"/>
    <property type="match status" value="1"/>
</dbReference>
<dbReference type="Pfam" id="PF00702">
    <property type="entry name" value="Hydrolase"/>
    <property type="match status" value="1"/>
</dbReference>
<dbReference type="CDD" id="cd07505">
    <property type="entry name" value="HAD_BPGM-like"/>
    <property type="match status" value="1"/>
</dbReference>
<dbReference type="InterPro" id="IPR023198">
    <property type="entry name" value="PGP-like_dom2"/>
</dbReference>